<gene>
    <name evidence="2" type="primary">Necator_chrV.g20621</name>
    <name evidence="2" type="ORF">RB195_015828</name>
</gene>
<protein>
    <submittedName>
        <fullName evidence="2">Uncharacterized protein</fullName>
    </submittedName>
</protein>
<organism evidence="2 3">
    <name type="scientific">Necator americanus</name>
    <name type="common">Human hookworm</name>
    <dbReference type="NCBI Taxonomy" id="51031"/>
    <lineage>
        <taxon>Eukaryota</taxon>
        <taxon>Metazoa</taxon>
        <taxon>Ecdysozoa</taxon>
        <taxon>Nematoda</taxon>
        <taxon>Chromadorea</taxon>
        <taxon>Rhabditida</taxon>
        <taxon>Rhabditina</taxon>
        <taxon>Rhabditomorpha</taxon>
        <taxon>Strongyloidea</taxon>
        <taxon>Ancylostomatidae</taxon>
        <taxon>Bunostominae</taxon>
        <taxon>Necator</taxon>
    </lineage>
</organism>
<comment type="caution">
    <text evidence="2">The sequence shown here is derived from an EMBL/GenBank/DDBJ whole genome shotgun (WGS) entry which is preliminary data.</text>
</comment>
<reference evidence="2 3" key="1">
    <citation type="submission" date="2023-08" db="EMBL/GenBank/DDBJ databases">
        <title>A Necator americanus chromosomal reference genome.</title>
        <authorList>
            <person name="Ilik V."/>
            <person name="Petrzelkova K.J."/>
            <person name="Pardy F."/>
            <person name="Fuh T."/>
            <person name="Niatou-Singa F.S."/>
            <person name="Gouil Q."/>
            <person name="Baker L."/>
            <person name="Ritchie M.E."/>
            <person name="Jex A.R."/>
            <person name="Gazzola D."/>
            <person name="Li H."/>
            <person name="Toshio Fujiwara R."/>
            <person name="Zhan B."/>
            <person name="Aroian R.V."/>
            <person name="Pafco B."/>
            <person name="Schwarz E.M."/>
        </authorList>
    </citation>
    <scope>NUCLEOTIDE SEQUENCE [LARGE SCALE GENOMIC DNA]</scope>
    <source>
        <strain evidence="2 3">Aroian</strain>
        <tissue evidence="2">Whole animal</tissue>
    </source>
</reference>
<feature type="region of interest" description="Disordered" evidence="1">
    <location>
        <begin position="1"/>
        <end position="36"/>
    </location>
</feature>
<evidence type="ECO:0000313" key="2">
    <source>
        <dbReference type="EMBL" id="KAK6758244.1"/>
    </source>
</evidence>
<name>A0ABR1E6C5_NECAM</name>
<evidence type="ECO:0000313" key="3">
    <source>
        <dbReference type="Proteomes" id="UP001303046"/>
    </source>
</evidence>
<evidence type="ECO:0000256" key="1">
    <source>
        <dbReference type="SAM" id="MobiDB-lite"/>
    </source>
</evidence>
<dbReference type="EMBL" id="JAVFWL010000005">
    <property type="protein sequence ID" value="KAK6758244.1"/>
    <property type="molecule type" value="Genomic_DNA"/>
</dbReference>
<accession>A0ABR1E6C5</accession>
<sequence>MRLRWKRRGEASNLDQSGLIANPPPVGVSNDPISIDATGSTAQLRAEPPTQLHSASVRFEPTAQEYSAAHRT</sequence>
<dbReference type="Proteomes" id="UP001303046">
    <property type="component" value="Unassembled WGS sequence"/>
</dbReference>
<keyword evidence="3" id="KW-1185">Reference proteome</keyword>
<proteinExistence type="predicted"/>